<reference evidence="2 5" key="2">
    <citation type="submission" date="2018-01" db="EMBL/GenBank/DDBJ databases">
        <title>Complete genome sequence of Caulobacter flavus RHGG3.</title>
        <authorList>
            <person name="Yang E."/>
        </authorList>
    </citation>
    <scope>NUCLEOTIDE SEQUENCE [LARGE SCALE GENOMIC DNA]</scope>
    <source>
        <strain evidence="2 5">RHGG3</strain>
    </source>
</reference>
<gene>
    <name evidence="2" type="ORF">C1707_08325</name>
    <name evidence="3" type="ORF">CFHF_17990</name>
</gene>
<dbReference type="Proteomes" id="UP000234483">
    <property type="component" value="Unassembled WGS sequence"/>
</dbReference>
<dbReference type="Pfam" id="PF10074">
    <property type="entry name" value="RovC_DNA-bd"/>
    <property type="match status" value="1"/>
</dbReference>
<dbReference type="OrthoDB" id="8654520at2"/>
<sequence length="218" mass="23805">MFPPPIWPGNIFVAIPIIKATSRPHRRPGTRAIGPRDGGCDFPVDPSLEADRAEVWWRPDIDADLLLLVPSPLAGPTRLTAGDLPAQRLVRGRGRGKIRLSLLAQGCDAASALAALVPLDDQLPRRLEALARLWRQANGQSADETIITMPRRRRLKAMLRAWDGRHCGAPYREIAIGLFGVARVAASPWKTSSLRDSTMRLVRDAQGMVAGGYQSLLG</sequence>
<evidence type="ECO:0000313" key="3">
    <source>
        <dbReference type="EMBL" id="PLR09979.1"/>
    </source>
</evidence>
<keyword evidence="5" id="KW-1185">Reference proteome</keyword>
<dbReference type="KEGG" id="cfh:C1707_08325"/>
<accession>A0A2N5CQ94</accession>
<organism evidence="3 4">
    <name type="scientific">Caulobacter flavus</name>
    <dbReference type="NCBI Taxonomy" id="1679497"/>
    <lineage>
        <taxon>Bacteria</taxon>
        <taxon>Pseudomonadati</taxon>
        <taxon>Pseudomonadota</taxon>
        <taxon>Alphaproteobacteria</taxon>
        <taxon>Caulobacterales</taxon>
        <taxon>Caulobacteraceae</taxon>
        <taxon>Caulobacter</taxon>
    </lineage>
</organism>
<dbReference type="AlphaFoldDB" id="A0A2N5CQ94"/>
<name>A0A2N5CQ94_9CAUL</name>
<evidence type="ECO:0000313" key="5">
    <source>
        <dbReference type="Proteomes" id="UP000281192"/>
    </source>
</evidence>
<evidence type="ECO:0000313" key="4">
    <source>
        <dbReference type="Proteomes" id="UP000234483"/>
    </source>
</evidence>
<evidence type="ECO:0000313" key="2">
    <source>
        <dbReference type="EMBL" id="AYV46259.1"/>
    </source>
</evidence>
<dbReference type="Proteomes" id="UP000281192">
    <property type="component" value="Chromosome"/>
</dbReference>
<proteinExistence type="predicted"/>
<feature type="domain" description="T6SS Transcription factor RovC-like DNA binding" evidence="1">
    <location>
        <begin position="116"/>
        <end position="217"/>
    </location>
</feature>
<protein>
    <recommendedName>
        <fullName evidence="1">T6SS Transcription factor RovC-like DNA binding domain-containing protein</fullName>
    </recommendedName>
</protein>
<reference evidence="3 4" key="1">
    <citation type="submission" date="2017-12" db="EMBL/GenBank/DDBJ databases">
        <title>The genome sequence of Caulobacter flavus CGMCC1 15093.</title>
        <authorList>
            <person name="Gao J."/>
            <person name="Mao X."/>
            <person name="Sun J."/>
        </authorList>
    </citation>
    <scope>NUCLEOTIDE SEQUENCE [LARGE SCALE GENOMIC DNA]</scope>
    <source>
        <strain evidence="3 4">CGMCC1 15093</strain>
    </source>
</reference>
<dbReference type="EMBL" id="CP026100">
    <property type="protein sequence ID" value="AYV46259.1"/>
    <property type="molecule type" value="Genomic_DNA"/>
</dbReference>
<dbReference type="EMBL" id="PJRQ01000039">
    <property type="protein sequence ID" value="PLR09979.1"/>
    <property type="molecule type" value="Genomic_DNA"/>
</dbReference>
<evidence type="ECO:0000259" key="1">
    <source>
        <dbReference type="Pfam" id="PF10074"/>
    </source>
</evidence>
<dbReference type="InterPro" id="IPR018754">
    <property type="entry name" value="RovC-like_DNA-bd"/>
</dbReference>